<evidence type="ECO:0000259" key="2">
    <source>
        <dbReference type="Pfam" id="PF06985"/>
    </source>
</evidence>
<dbReference type="InterPro" id="IPR010730">
    <property type="entry name" value="HET"/>
</dbReference>
<dbReference type="OrthoDB" id="5347061at2759"/>
<keyword evidence="4" id="KW-1185">Reference proteome</keyword>
<dbReference type="Pfam" id="PF06985">
    <property type="entry name" value="HET"/>
    <property type="match status" value="1"/>
</dbReference>
<protein>
    <recommendedName>
        <fullName evidence="2">Heterokaryon incompatibility domain-containing protein</fullName>
    </recommendedName>
</protein>
<reference evidence="3 4" key="1">
    <citation type="submission" date="2018-05" db="EMBL/GenBank/DDBJ databases">
        <title>Genome sequencing and assembly of the regulated plant pathogen Lachnellula willkommii and related sister species for the development of diagnostic species identification markers.</title>
        <authorList>
            <person name="Giroux E."/>
            <person name="Bilodeau G."/>
        </authorList>
    </citation>
    <scope>NUCLEOTIDE SEQUENCE [LARGE SCALE GENOMIC DNA]</scope>
    <source>
        <strain evidence="3 4">CBS 268.59</strain>
    </source>
</reference>
<name>A0A8T9C821_9HELO</name>
<gene>
    <name evidence="3" type="ORF">LSUE1_G002373</name>
</gene>
<feature type="region of interest" description="Disordered" evidence="1">
    <location>
        <begin position="112"/>
        <end position="142"/>
    </location>
</feature>
<dbReference type="PANTHER" id="PTHR33112">
    <property type="entry name" value="DOMAIN PROTEIN, PUTATIVE-RELATED"/>
    <property type="match status" value="1"/>
</dbReference>
<dbReference type="PANTHER" id="PTHR33112:SF16">
    <property type="entry name" value="HETEROKARYON INCOMPATIBILITY DOMAIN-CONTAINING PROTEIN"/>
    <property type="match status" value="1"/>
</dbReference>
<dbReference type="EMBL" id="QGMK01000415">
    <property type="protein sequence ID" value="TVY81845.1"/>
    <property type="molecule type" value="Genomic_DNA"/>
</dbReference>
<organism evidence="3 4">
    <name type="scientific">Lachnellula suecica</name>
    <dbReference type="NCBI Taxonomy" id="602035"/>
    <lineage>
        <taxon>Eukaryota</taxon>
        <taxon>Fungi</taxon>
        <taxon>Dikarya</taxon>
        <taxon>Ascomycota</taxon>
        <taxon>Pezizomycotina</taxon>
        <taxon>Leotiomycetes</taxon>
        <taxon>Helotiales</taxon>
        <taxon>Lachnaceae</taxon>
        <taxon>Lachnellula</taxon>
    </lineage>
</organism>
<evidence type="ECO:0000313" key="4">
    <source>
        <dbReference type="Proteomes" id="UP000469558"/>
    </source>
</evidence>
<feature type="compositionally biased region" description="Basic and acidic residues" evidence="1">
    <location>
        <begin position="113"/>
        <end position="128"/>
    </location>
</feature>
<feature type="domain" description="Heterokaryon incompatibility" evidence="2">
    <location>
        <begin position="197"/>
        <end position="347"/>
    </location>
</feature>
<dbReference type="AlphaFoldDB" id="A0A8T9C821"/>
<evidence type="ECO:0000313" key="3">
    <source>
        <dbReference type="EMBL" id="TVY81845.1"/>
    </source>
</evidence>
<proteinExistence type="predicted"/>
<comment type="caution">
    <text evidence="3">The sequence shown here is derived from an EMBL/GenBank/DDBJ whole genome shotgun (WGS) entry which is preliminary data.</text>
</comment>
<sequence length="659" mass="74448">MEAEIDNEILECGYAWISFNGSLSLLKGWISGTLVFAFPVQQTTDIDHGVDRSGLESCEPRHDFGCHLEWARDIHTQAISGKAKAATPQVFKPGPLDPMYIDQSVPTIFSDESASRSDERSFGSHENDAQDPGTTMFDPKRKDTERAALARSWITECHTSHPLCKPPISSPFSPTRLVDIAEKRLINTRQHTGPFKYAALSHCWGPSMPDTGMTKSYTLASHEEKIYFKLLPRTFRDALVIAKSLRIAYLWIDALCILQDSVEDWEAESAQMGRVYSNAWCTISASSARNCDEGIPLTRRKPEALCKFGLQYHPGHRVDFSVFPTPPTWETFYENNPLNKRGWTFQERELSPGILHFSVDQMWWECRTLREQEDPQPNHVHITDPSSNENTPVGIIVLLTGLYGGPGKKAIQLGLDNMSTMETSTADLSIAQKHIITEVRYNTWHRIIQEYSARKLTKATDRLPAISGLAGEMQAMYGDEYVAGAWRQDLLRSLLWRRAKTPTKPLHRPLDYIAPSWSWAAIGEGVTYDLVTLDRPQIDKLDPLFAHIEDVSLVPTGSDPKGRLEAGHLVVRGKVKMYTVSSVAQTMVFHTDFDDDVSDAPVFLLSLFASRSGPTDDTFRRLDLRESYTEMPVFRRVGVVSEIMAEWFEDASDFRIRLI</sequence>
<accession>A0A8T9C821</accession>
<dbReference type="Proteomes" id="UP000469558">
    <property type="component" value="Unassembled WGS sequence"/>
</dbReference>
<evidence type="ECO:0000256" key="1">
    <source>
        <dbReference type="SAM" id="MobiDB-lite"/>
    </source>
</evidence>